<evidence type="ECO:0000313" key="3">
    <source>
        <dbReference type="Proteomes" id="UP000762703"/>
    </source>
</evidence>
<dbReference type="InterPro" id="IPR011033">
    <property type="entry name" value="PRC_barrel-like_sf"/>
</dbReference>
<gene>
    <name evidence="2" type="ORF">E7Z73_04805</name>
</gene>
<evidence type="ECO:0000313" key="2">
    <source>
        <dbReference type="EMBL" id="MBE6505052.1"/>
    </source>
</evidence>
<proteinExistence type="predicted"/>
<protein>
    <submittedName>
        <fullName evidence="2">Photosynthetic reaction center protein</fullName>
    </submittedName>
</protein>
<evidence type="ECO:0000259" key="1">
    <source>
        <dbReference type="Pfam" id="PF05239"/>
    </source>
</evidence>
<dbReference type="RefSeq" id="WP_303736693.1">
    <property type="nucleotide sequence ID" value="NZ_SUTE01000037.1"/>
</dbReference>
<reference evidence="2" key="1">
    <citation type="submission" date="2019-04" db="EMBL/GenBank/DDBJ databases">
        <title>Evolution of Biomass-Degrading Anaerobic Consortia Revealed by Metagenomics.</title>
        <authorList>
            <person name="Peng X."/>
        </authorList>
    </citation>
    <scope>NUCLEOTIDE SEQUENCE</scope>
    <source>
        <strain evidence="2">SIG12</strain>
    </source>
</reference>
<accession>A0A8T3VD17</accession>
<name>A0A8T3VD17_9EURY</name>
<organism evidence="2 3">
    <name type="scientific">Methanobrevibacter millerae</name>
    <dbReference type="NCBI Taxonomy" id="230361"/>
    <lineage>
        <taxon>Archaea</taxon>
        <taxon>Methanobacteriati</taxon>
        <taxon>Methanobacteriota</taxon>
        <taxon>Methanomada group</taxon>
        <taxon>Methanobacteria</taxon>
        <taxon>Methanobacteriales</taxon>
        <taxon>Methanobacteriaceae</taxon>
        <taxon>Methanobrevibacter</taxon>
    </lineage>
</organism>
<dbReference type="SUPFAM" id="SSF50346">
    <property type="entry name" value="PRC-barrel domain"/>
    <property type="match status" value="1"/>
</dbReference>
<dbReference type="InterPro" id="IPR027275">
    <property type="entry name" value="PRC-brl_dom"/>
</dbReference>
<comment type="caution">
    <text evidence="2">The sequence shown here is derived from an EMBL/GenBank/DDBJ whole genome shotgun (WGS) entry which is preliminary data.</text>
</comment>
<dbReference type="Proteomes" id="UP000762703">
    <property type="component" value="Unassembled WGS sequence"/>
</dbReference>
<feature type="domain" description="PRC-barrel" evidence="1">
    <location>
        <begin position="1"/>
        <end position="67"/>
    </location>
</feature>
<dbReference type="EMBL" id="SUTE01000037">
    <property type="protein sequence ID" value="MBE6505052.1"/>
    <property type="molecule type" value="Genomic_DNA"/>
</dbReference>
<dbReference type="Pfam" id="PF05239">
    <property type="entry name" value="PRC"/>
    <property type="match status" value="1"/>
</dbReference>
<sequence length="88" mass="9914">MRAKELFGITVLDKNVKSVGKIEDVDFDTETGAITNLVISLNKGIFSNDFIEVEFEKIQTIGDYVLLSEEIEAEEKAEEVTIEVEDEE</sequence>
<dbReference type="AlphaFoldDB" id="A0A8T3VD17"/>
<dbReference type="Gene3D" id="2.30.30.240">
    <property type="entry name" value="PRC-barrel domain"/>
    <property type="match status" value="1"/>
</dbReference>